<dbReference type="Proteomes" id="UP001515500">
    <property type="component" value="Chromosome 9"/>
</dbReference>
<dbReference type="RefSeq" id="XP_039132366.1">
    <property type="nucleotide sequence ID" value="XM_039276432.1"/>
</dbReference>
<dbReference type="PANTHER" id="PTHR35317">
    <property type="entry name" value="OS04G0629600 PROTEIN"/>
    <property type="match status" value="1"/>
</dbReference>
<dbReference type="InterPro" id="IPR054722">
    <property type="entry name" value="PolX-like_BBD"/>
</dbReference>
<feature type="domain" description="Retrovirus-related Pol polyprotein from transposon TNT 1-94-like beta-barrel" evidence="2">
    <location>
        <begin position="302"/>
        <end position="382"/>
    </location>
</feature>
<reference evidence="4" key="1">
    <citation type="submission" date="2025-08" db="UniProtKB">
        <authorList>
            <consortium name="RefSeq"/>
        </authorList>
    </citation>
    <scope>IDENTIFICATION</scope>
</reference>
<feature type="region of interest" description="Disordered" evidence="1">
    <location>
        <begin position="256"/>
        <end position="277"/>
    </location>
</feature>
<organism evidence="3 4">
    <name type="scientific">Dioscorea cayennensis subsp. rotundata</name>
    <name type="common">White Guinea yam</name>
    <name type="synonym">Dioscorea rotundata</name>
    <dbReference type="NCBI Taxonomy" id="55577"/>
    <lineage>
        <taxon>Eukaryota</taxon>
        <taxon>Viridiplantae</taxon>
        <taxon>Streptophyta</taxon>
        <taxon>Embryophyta</taxon>
        <taxon>Tracheophyta</taxon>
        <taxon>Spermatophyta</taxon>
        <taxon>Magnoliopsida</taxon>
        <taxon>Liliopsida</taxon>
        <taxon>Dioscoreales</taxon>
        <taxon>Dioscoreaceae</taxon>
        <taxon>Dioscorea</taxon>
    </lineage>
</organism>
<evidence type="ECO:0000259" key="2">
    <source>
        <dbReference type="Pfam" id="PF22936"/>
    </source>
</evidence>
<accession>A0AB40BXX5</accession>
<dbReference type="Pfam" id="PF22936">
    <property type="entry name" value="Pol_BBD"/>
    <property type="match status" value="1"/>
</dbReference>
<keyword evidence="3" id="KW-1185">Reference proteome</keyword>
<gene>
    <name evidence="4" type="primary">LOC120269133</name>
</gene>
<evidence type="ECO:0000313" key="4">
    <source>
        <dbReference type="RefSeq" id="XP_039132366.1"/>
    </source>
</evidence>
<dbReference type="PANTHER" id="PTHR35317:SF35">
    <property type="entry name" value="DUF4219 DOMAIN-CONTAINING PROTEIN"/>
    <property type="match status" value="1"/>
</dbReference>
<sequence>MSRVWIEQVDGQDIIIWYLDTLFFFLKSLTVVSELGSEEFECEEGYDRWSVKMKKLFRSQNIWSVVEKGVLKEGTEAQVLESNKDDAKAWHLIQQSLEDIRRQTLRQKFEILQMKENEGVQQYVSRVVSLVNQIKGLCYDLEEKEVVSKVMRGLTPKYDHVIISIEEARDVDKLPLNELSGSLQAYEARFNRFEDQPADKVLHVKGEASSSGGSQESEDWSTSFNRGRGFARGRGRYFRGRGRGFYSARGNFDYTRSNFSDDQRSQDRNASSEGDQNSTEFGNLFMVHDCDVQCEQEKSSIWLLDSGSSHHMIGRKNLFKQLDDSVSQIVKLGDDQEVQVNGKGSVVVILQSGEIKLIHYVYYVPKLAHNLLSVGQLASSGYVVRFGEKECDIMNANSGDTLLTVKRNSNNLYPVALSNTEVTNMAVKKKSYLCCGIID</sequence>
<dbReference type="GeneID" id="120269133"/>
<proteinExistence type="predicted"/>
<protein>
    <submittedName>
        <fullName evidence="4">Uncharacterized protein LOC120269133</fullName>
    </submittedName>
</protein>
<feature type="region of interest" description="Disordered" evidence="1">
    <location>
        <begin position="205"/>
        <end position="225"/>
    </location>
</feature>
<dbReference type="AlphaFoldDB" id="A0AB40BXX5"/>
<feature type="compositionally biased region" description="Polar residues" evidence="1">
    <location>
        <begin position="268"/>
        <end position="277"/>
    </location>
</feature>
<evidence type="ECO:0000256" key="1">
    <source>
        <dbReference type="SAM" id="MobiDB-lite"/>
    </source>
</evidence>
<dbReference type="Pfam" id="PF14223">
    <property type="entry name" value="Retrotran_gag_2"/>
    <property type="match status" value="1"/>
</dbReference>
<evidence type="ECO:0000313" key="3">
    <source>
        <dbReference type="Proteomes" id="UP001515500"/>
    </source>
</evidence>
<name>A0AB40BXX5_DIOCR</name>